<feature type="domain" description="Large ribosomal subunit protein bL9 C-terminal" evidence="9">
    <location>
        <begin position="63"/>
        <end position="146"/>
    </location>
</feature>
<dbReference type="HAMAP" id="MF_00503">
    <property type="entry name" value="Ribosomal_bL9"/>
    <property type="match status" value="1"/>
</dbReference>
<dbReference type="InterPro" id="IPR020594">
    <property type="entry name" value="Ribosomal_bL9_bac/chp"/>
</dbReference>
<dbReference type="GO" id="GO:0019843">
    <property type="term" value="F:rRNA binding"/>
    <property type="evidence" value="ECO:0007669"/>
    <property type="project" value="UniProtKB-UniRule"/>
</dbReference>
<dbReference type="Pfam" id="PF03948">
    <property type="entry name" value="Ribosomal_L9_C"/>
    <property type="match status" value="1"/>
</dbReference>
<dbReference type="Gene3D" id="3.10.430.100">
    <property type="entry name" value="Ribosomal protein L9, C-terminal domain"/>
    <property type="match status" value="1"/>
</dbReference>
<evidence type="ECO:0000256" key="1">
    <source>
        <dbReference type="ARBA" id="ARBA00010605"/>
    </source>
</evidence>
<keyword evidence="4 7" id="KW-0689">Ribosomal protein</keyword>
<evidence type="ECO:0000256" key="4">
    <source>
        <dbReference type="ARBA" id="ARBA00022980"/>
    </source>
</evidence>
<dbReference type="PANTHER" id="PTHR21368">
    <property type="entry name" value="50S RIBOSOMAL PROTEIN L9"/>
    <property type="match status" value="1"/>
</dbReference>
<evidence type="ECO:0000313" key="10">
    <source>
        <dbReference type="EMBL" id="MBU3805096.1"/>
    </source>
</evidence>
<dbReference type="EMBL" id="JAHLFQ010000239">
    <property type="protein sequence ID" value="MBU3805096.1"/>
    <property type="molecule type" value="Genomic_DNA"/>
</dbReference>
<evidence type="ECO:0000313" key="11">
    <source>
        <dbReference type="Proteomes" id="UP000824229"/>
    </source>
</evidence>
<evidence type="ECO:0000256" key="6">
    <source>
        <dbReference type="ARBA" id="ARBA00035292"/>
    </source>
</evidence>
<evidence type="ECO:0000256" key="2">
    <source>
        <dbReference type="ARBA" id="ARBA00022730"/>
    </source>
</evidence>
<evidence type="ECO:0000259" key="9">
    <source>
        <dbReference type="Pfam" id="PF03948"/>
    </source>
</evidence>
<evidence type="ECO:0000256" key="3">
    <source>
        <dbReference type="ARBA" id="ARBA00022884"/>
    </source>
</evidence>
<sequence>MKVILTQDVKKVGKKGDLIEVKDGYARNALFPKGLAVEANAVNLNQRKLEQRSEDKRKQQELEDAQAIANTINDKEIKLTVKTGEGGKVFGSVTSKEIAEAIQKEFGVKIDKKKIQLKEAIKGLGGQKVTIKLHPSVSATISVLVVGA</sequence>
<keyword evidence="3 7" id="KW-0694">RNA-binding</keyword>
<dbReference type="Gene3D" id="3.40.5.10">
    <property type="entry name" value="Ribosomal protein L9, N-terminal domain"/>
    <property type="match status" value="1"/>
</dbReference>
<dbReference type="InterPro" id="IPR020070">
    <property type="entry name" value="Ribosomal_bL9_N"/>
</dbReference>
<gene>
    <name evidence="7 10" type="primary">rplI</name>
    <name evidence="10" type="ORF">H9872_10120</name>
</gene>
<keyword evidence="2 7" id="KW-0699">rRNA-binding</keyword>
<dbReference type="AlphaFoldDB" id="A0A9E2NM93"/>
<dbReference type="GO" id="GO:0006412">
    <property type="term" value="P:translation"/>
    <property type="evidence" value="ECO:0007669"/>
    <property type="project" value="UniProtKB-UniRule"/>
</dbReference>
<evidence type="ECO:0000256" key="7">
    <source>
        <dbReference type="HAMAP-Rule" id="MF_00503"/>
    </source>
</evidence>
<dbReference type="GO" id="GO:1990904">
    <property type="term" value="C:ribonucleoprotein complex"/>
    <property type="evidence" value="ECO:0007669"/>
    <property type="project" value="UniProtKB-KW"/>
</dbReference>
<reference evidence="10" key="1">
    <citation type="journal article" date="2021" name="PeerJ">
        <title>Extensive microbial diversity within the chicken gut microbiome revealed by metagenomics and culture.</title>
        <authorList>
            <person name="Gilroy R."/>
            <person name="Ravi A."/>
            <person name="Getino M."/>
            <person name="Pursley I."/>
            <person name="Horton D.L."/>
            <person name="Alikhan N.F."/>
            <person name="Baker D."/>
            <person name="Gharbi K."/>
            <person name="Hall N."/>
            <person name="Watson M."/>
            <person name="Adriaenssens E.M."/>
            <person name="Foster-Nyarko E."/>
            <person name="Jarju S."/>
            <person name="Secka A."/>
            <person name="Antonio M."/>
            <person name="Oren A."/>
            <person name="Chaudhuri R.R."/>
            <person name="La Ragione R."/>
            <person name="Hildebrand F."/>
            <person name="Pallen M.J."/>
        </authorList>
    </citation>
    <scope>NUCLEOTIDE SEQUENCE</scope>
    <source>
        <strain evidence="10">B5-657</strain>
    </source>
</reference>
<dbReference type="InterPro" id="IPR000244">
    <property type="entry name" value="Ribosomal_bL9"/>
</dbReference>
<dbReference type="InterPro" id="IPR009027">
    <property type="entry name" value="Ribosomal_bL9/RNase_H1_N"/>
</dbReference>
<dbReference type="SUPFAM" id="SSF55653">
    <property type="entry name" value="Ribosomal protein L9 C-domain"/>
    <property type="match status" value="1"/>
</dbReference>
<feature type="domain" description="Ribosomal protein L9" evidence="8">
    <location>
        <begin position="1"/>
        <end position="46"/>
    </location>
</feature>
<reference evidence="10" key="2">
    <citation type="submission" date="2021-04" db="EMBL/GenBank/DDBJ databases">
        <authorList>
            <person name="Gilroy R."/>
        </authorList>
    </citation>
    <scope>NUCLEOTIDE SEQUENCE</scope>
    <source>
        <strain evidence="10">B5-657</strain>
    </source>
</reference>
<name>A0A9E2NM93_9FIRM</name>
<evidence type="ECO:0000259" key="8">
    <source>
        <dbReference type="Pfam" id="PF01281"/>
    </source>
</evidence>
<evidence type="ECO:0000256" key="5">
    <source>
        <dbReference type="ARBA" id="ARBA00023274"/>
    </source>
</evidence>
<comment type="caution">
    <text evidence="10">The sequence shown here is derived from an EMBL/GenBank/DDBJ whole genome shotgun (WGS) entry which is preliminary data.</text>
</comment>
<dbReference type="GO" id="GO:0003735">
    <property type="term" value="F:structural constituent of ribosome"/>
    <property type="evidence" value="ECO:0007669"/>
    <property type="project" value="InterPro"/>
</dbReference>
<dbReference type="InterPro" id="IPR036935">
    <property type="entry name" value="Ribosomal_bL9_N_sf"/>
</dbReference>
<dbReference type="NCBIfam" id="TIGR00158">
    <property type="entry name" value="L9"/>
    <property type="match status" value="1"/>
</dbReference>
<keyword evidence="5 7" id="KW-0687">Ribonucleoprotein</keyword>
<protein>
    <recommendedName>
        <fullName evidence="6 7">Large ribosomal subunit protein bL9</fullName>
    </recommendedName>
</protein>
<accession>A0A9E2NM93</accession>
<dbReference type="SUPFAM" id="SSF55658">
    <property type="entry name" value="L9 N-domain-like"/>
    <property type="match status" value="1"/>
</dbReference>
<proteinExistence type="inferred from homology"/>
<dbReference type="InterPro" id="IPR020069">
    <property type="entry name" value="Ribosomal_bL9_C"/>
</dbReference>
<organism evidence="10 11">
    <name type="scientific">Candidatus Cellulosilyticum pullistercoris</name>
    <dbReference type="NCBI Taxonomy" id="2838521"/>
    <lineage>
        <taxon>Bacteria</taxon>
        <taxon>Bacillati</taxon>
        <taxon>Bacillota</taxon>
        <taxon>Clostridia</taxon>
        <taxon>Lachnospirales</taxon>
        <taxon>Cellulosilyticaceae</taxon>
        <taxon>Cellulosilyticum</taxon>
    </lineage>
</organism>
<comment type="function">
    <text evidence="7">Binds to the 23S rRNA.</text>
</comment>
<comment type="similarity">
    <text evidence="1 7">Belongs to the bacterial ribosomal protein bL9 family.</text>
</comment>
<dbReference type="Proteomes" id="UP000824229">
    <property type="component" value="Unassembled WGS sequence"/>
</dbReference>
<dbReference type="Pfam" id="PF01281">
    <property type="entry name" value="Ribosomal_L9_N"/>
    <property type="match status" value="1"/>
</dbReference>
<dbReference type="GO" id="GO:0005840">
    <property type="term" value="C:ribosome"/>
    <property type="evidence" value="ECO:0007669"/>
    <property type="project" value="UniProtKB-KW"/>
</dbReference>
<dbReference type="InterPro" id="IPR036791">
    <property type="entry name" value="Ribosomal_bL9_C_sf"/>
</dbReference>